<proteinExistence type="inferred from homology"/>
<dbReference type="CDD" id="cd15904">
    <property type="entry name" value="TSPO_MBR"/>
    <property type="match status" value="1"/>
</dbReference>
<dbReference type="InterPro" id="IPR004307">
    <property type="entry name" value="TspO_MBR"/>
</dbReference>
<evidence type="ECO:0000256" key="3">
    <source>
        <dbReference type="ARBA" id="ARBA00022692"/>
    </source>
</evidence>
<dbReference type="EMBL" id="FNJM01000001">
    <property type="protein sequence ID" value="SDO80990.1"/>
    <property type="molecule type" value="Genomic_DNA"/>
</dbReference>
<dbReference type="Proteomes" id="UP000198597">
    <property type="component" value="Unassembled WGS sequence"/>
</dbReference>
<protein>
    <submittedName>
        <fullName evidence="6">TspO and MBR related proteins</fullName>
    </submittedName>
</protein>
<sequence length="188" mass="22111">MKKQNKDKVKIPKVPRPLKKKRKFNIFKVNGEFKIIPLLINILIPVLGGFVVGYLNRNTIDTYEMLKKPFFTPTAIVFTIVWTMLYILMGIAAYRIFMRNKQGADDKGGYFFYLLQLMINFLWSFIFFTFRLYGISFIVLIILLVLILITFIKFIKVDKIAGLLLIPYLIWVAYAGVLNFFIWVLNEM</sequence>
<accession>A0A1H0MLH2</accession>
<evidence type="ECO:0000256" key="4">
    <source>
        <dbReference type="ARBA" id="ARBA00022989"/>
    </source>
</evidence>
<dbReference type="STRING" id="94869.SAMN04488529_101496"/>
<dbReference type="Pfam" id="PF03073">
    <property type="entry name" value="TspO_MBR"/>
    <property type="match status" value="1"/>
</dbReference>
<dbReference type="FunFam" id="1.20.1260.100:FF:000001">
    <property type="entry name" value="translocator protein 2"/>
    <property type="match status" value="1"/>
</dbReference>
<keyword evidence="7" id="KW-1185">Reference proteome</keyword>
<gene>
    <name evidence="6" type="ORF">SAMN04488529_101496</name>
</gene>
<dbReference type="AlphaFoldDB" id="A0A1H0MLH2"/>
<comment type="similarity">
    <text evidence="2">Belongs to the TspO/BZRP family.</text>
</comment>
<dbReference type="GO" id="GO:0016020">
    <property type="term" value="C:membrane"/>
    <property type="evidence" value="ECO:0007669"/>
    <property type="project" value="UniProtKB-SubCell"/>
</dbReference>
<dbReference type="OrthoDB" id="9795496at2"/>
<keyword evidence="5" id="KW-0472">Membrane</keyword>
<dbReference type="RefSeq" id="WP_089965433.1">
    <property type="nucleotide sequence ID" value="NZ_FNJM01000001.1"/>
</dbReference>
<evidence type="ECO:0000256" key="5">
    <source>
        <dbReference type="ARBA" id="ARBA00023136"/>
    </source>
</evidence>
<keyword evidence="4" id="KW-1133">Transmembrane helix</keyword>
<name>A0A1H0MLH2_9CLOT</name>
<comment type="subcellular location">
    <subcellularLocation>
        <location evidence="1">Membrane</location>
        <topology evidence="1">Multi-pass membrane protein</topology>
    </subcellularLocation>
</comment>
<evidence type="ECO:0000256" key="2">
    <source>
        <dbReference type="ARBA" id="ARBA00007524"/>
    </source>
</evidence>
<organism evidence="6 7">
    <name type="scientific">Clostridium gasigenes</name>
    <dbReference type="NCBI Taxonomy" id="94869"/>
    <lineage>
        <taxon>Bacteria</taxon>
        <taxon>Bacillati</taxon>
        <taxon>Bacillota</taxon>
        <taxon>Clostridia</taxon>
        <taxon>Eubacteriales</taxon>
        <taxon>Clostridiaceae</taxon>
        <taxon>Clostridium</taxon>
    </lineage>
</organism>
<dbReference type="PANTHER" id="PTHR10057:SF0">
    <property type="entry name" value="TRANSLOCATOR PROTEIN"/>
    <property type="match status" value="1"/>
</dbReference>
<dbReference type="Gene3D" id="1.20.1260.100">
    <property type="entry name" value="TspO/MBR protein"/>
    <property type="match status" value="1"/>
</dbReference>
<keyword evidence="3" id="KW-0812">Transmembrane</keyword>
<dbReference type="GO" id="GO:0033013">
    <property type="term" value="P:tetrapyrrole metabolic process"/>
    <property type="evidence" value="ECO:0007669"/>
    <property type="project" value="UniProtKB-ARBA"/>
</dbReference>
<dbReference type="PIRSF" id="PIRSF005859">
    <property type="entry name" value="PBR"/>
    <property type="match status" value="1"/>
</dbReference>
<evidence type="ECO:0000256" key="1">
    <source>
        <dbReference type="ARBA" id="ARBA00004141"/>
    </source>
</evidence>
<dbReference type="PANTHER" id="PTHR10057">
    <property type="entry name" value="PERIPHERAL-TYPE BENZODIAZEPINE RECEPTOR"/>
    <property type="match status" value="1"/>
</dbReference>
<reference evidence="6 7" key="1">
    <citation type="submission" date="2016-10" db="EMBL/GenBank/DDBJ databases">
        <authorList>
            <person name="de Groot N.N."/>
        </authorList>
    </citation>
    <scope>NUCLEOTIDE SEQUENCE [LARGE SCALE GENOMIC DNA]</scope>
    <source>
        <strain evidence="6 7">DSM 12272</strain>
    </source>
</reference>
<dbReference type="InterPro" id="IPR038330">
    <property type="entry name" value="TspO/MBR-related_sf"/>
</dbReference>
<evidence type="ECO:0000313" key="7">
    <source>
        <dbReference type="Proteomes" id="UP000198597"/>
    </source>
</evidence>
<evidence type="ECO:0000313" key="6">
    <source>
        <dbReference type="EMBL" id="SDO80990.1"/>
    </source>
</evidence>